<comment type="caution">
    <text evidence="2">The sequence shown here is derived from an EMBL/GenBank/DDBJ whole genome shotgun (WGS) entry which is preliminary data.</text>
</comment>
<dbReference type="Proteomes" id="UP000031599">
    <property type="component" value="Unassembled WGS sequence"/>
</dbReference>
<evidence type="ECO:0000313" key="2">
    <source>
        <dbReference type="EMBL" id="KIG15963.1"/>
    </source>
</evidence>
<proteinExistence type="predicted"/>
<sequence length="59" mass="6176">MLGLRHLTGPIDPSGAIVLPRVVFERVLDDADQPMPPLSCSTPGTASSPLLALGPQLRT</sequence>
<dbReference type="AlphaFoldDB" id="A0A0C1ZXP1"/>
<name>A0A0C1ZXP1_9BACT</name>
<gene>
    <name evidence="2" type="ORF">DB30_05017</name>
</gene>
<accession>A0A0C1ZXP1</accession>
<feature type="compositionally biased region" description="Polar residues" evidence="1">
    <location>
        <begin position="39"/>
        <end position="48"/>
    </location>
</feature>
<evidence type="ECO:0000313" key="3">
    <source>
        <dbReference type="Proteomes" id="UP000031599"/>
    </source>
</evidence>
<organism evidence="2 3">
    <name type="scientific">Enhygromyxa salina</name>
    <dbReference type="NCBI Taxonomy" id="215803"/>
    <lineage>
        <taxon>Bacteria</taxon>
        <taxon>Pseudomonadati</taxon>
        <taxon>Myxococcota</taxon>
        <taxon>Polyangia</taxon>
        <taxon>Nannocystales</taxon>
        <taxon>Nannocystaceae</taxon>
        <taxon>Enhygromyxa</taxon>
    </lineage>
</organism>
<feature type="region of interest" description="Disordered" evidence="1">
    <location>
        <begin position="32"/>
        <end position="59"/>
    </location>
</feature>
<dbReference type="RefSeq" id="WP_052550487.1">
    <property type="nucleotide sequence ID" value="NZ_JMCC02000044.1"/>
</dbReference>
<evidence type="ECO:0000256" key="1">
    <source>
        <dbReference type="SAM" id="MobiDB-lite"/>
    </source>
</evidence>
<reference evidence="2 3" key="1">
    <citation type="submission" date="2014-12" db="EMBL/GenBank/DDBJ databases">
        <title>Genome assembly of Enhygromyxa salina DSM 15201.</title>
        <authorList>
            <person name="Sharma G."/>
            <person name="Subramanian S."/>
        </authorList>
    </citation>
    <scope>NUCLEOTIDE SEQUENCE [LARGE SCALE GENOMIC DNA]</scope>
    <source>
        <strain evidence="2 3">DSM 15201</strain>
    </source>
</reference>
<dbReference type="EMBL" id="JMCC02000044">
    <property type="protein sequence ID" value="KIG15963.1"/>
    <property type="molecule type" value="Genomic_DNA"/>
</dbReference>
<protein>
    <submittedName>
        <fullName evidence="2">Uncharacterized protein</fullName>
    </submittedName>
</protein>